<dbReference type="Proteomes" id="UP000016638">
    <property type="component" value="Unassembled WGS sequence"/>
</dbReference>
<sequence length="94" mass="9431">MSSSTIASSTDAAGEAADSLKAGLDAYRSFKLGSATGVADGTPPTTHDSISDAASSYCTAYASAMERDAEAFRQVGISLNEADAMAASDIQNAS</sequence>
<gene>
    <name evidence="1" type="ORF">HMPREF1316_1818</name>
</gene>
<dbReference type="EMBL" id="AWEZ01000050">
    <property type="protein sequence ID" value="ERL07864.1"/>
    <property type="molecule type" value="Genomic_DNA"/>
</dbReference>
<dbReference type="PATRIC" id="fig|1125712.3.peg.1532"/>
<name>U2T494_9ACTN</name>
<keyword evidence="2" id="KW-1185">Reference proteome</keyword>
<proteinExistence type="predicted"/>
<accession>U2T494</accession>
<organism evidence="1 2">
    <name type="scientific">Olsenella profusa F0195</name>
    <dbReference type="NCBI Taxonomy" id="1125712"/>
    <lineage>
        <taxon>Bacteria</taxon>
        <taxon>Bacillati</taxon>
        <taxon>Actinomycetota</taxon>
        <taxon>Coriobacteriia</taxon>
        <taxon>Coriobacteriales</taxon>
        <taxon>Atopobiaceae</taxon>
        <taxon>Olsenella</taxon>
    </lineage>
</organism>
<dbReference type="STRING" id="1125712.HMPREF1316_1818"/>
<reference evidence="1 2" key="1">
    <citation type="submission" date="2013-08" db="EMBL/GenBank/DDBJ databases">
        <authorList>
            <person name="Durkin A.S."/>
            <person name="Haft D.R."/>
            <person name="McCorrison J."/>
            <person name="Torralba M."/>
            <person name="Gillis M."/>
            <person name="Haft D.H."/>
            <person name="Methe B."/>
            <person name="Sutton G."/>
            <person name="Nelson K.E."/>
        </authorList>
    </citation>
    <scope>NUCLEOTIDE SEQUENCE [LARGE SCALE GENOMIC DNA]</scope>
    <source>
        <strain evidence="1 2">F0195</strain>
    </source>
</reference>
<evidence type="ECO:0008006" key="3">
    <source>
        <dbReference type="Google" id="ProtNLM"/>
    </source>
</evidence>
<dbReference type="AlphaFoldDB" id="U2T494"/>
<evidence type="ECO:0000313" key="1">
    <source>
        <dbReference type="EMBL" id="ERL07864.1"/>
    </source>
</evidence>
<protein>
    <recommendedName>
        <fullName evidence="3">Type VII secretion effector, TIGR04197 family</fullName>
    </recommendedName>
</protein>
<dbReference type="RefSeq" id="WP_021726374.1">
    <property type="nucleotide sequence ID" value="NZ_AWEZ01000050.1"/>
</dbReference>
<evidence type="ECO:0000313" key="2">
    <source>
        <dbReference type="Proteomes" id="UP000016638"/>
    </source>
</evidence>
<comment type="caution">
    <text evidence="1">The sequence shown here is derived from an EMBL/GenBank/DDBJ whole genome shotgun (WGS) entry which is preliminary data.</text>
</comment>